<dbReference type="InterPro" id="IPR001810">
    <property type="entry name" value="F-box_dom"/>
</dbReference>
<gene>
    <name evidence="2" type="ORF">PG991_014603</name>
</gene>
<dbReference type="InterPro" id="IPR036047">
    <property type="entry name" value="F-box-like_dom_sf"/>
</dbReference>
<evidence type="ECO:0000313" key="2">
    <source>
        <dbReference type="EMBL" id="KAK7998928.1"/>
    </source>
</evidence>
<dbReference type="SUPFAM" id="SSF81383">
    <property type="entry name" value="F-box domain"/>
    <property type="match status" value="1"/>
</dbReference>
<reference evidence="2 3" key="1">
    <citation type="submission" date="2023-01" db="EMBL/GenBank/DDBJ databases">
        <title>Analysis of 21 Apiospora genomes using comparative genomics revels a genus with tremendous synthesis potential of carbohydrate active enzymes and secondary metabolites.</title>
        <authorList>
            <person name="Sorensen T."/>
        </authorList>
    </citation>
    <scope>NUCLEOTIDE SEQUENCE [LARGE SCALE GENOMIC DNA]</scope>
    <source>
        <strain evidence="2 3">CBS 20057</strain>
    </source>
</reference>
<name>A0ABR1R465_9PEZI</name>
<evidence type="ECO:0000259" key="1">
    <source>
        <dbReference type="PROSITE" id="PS50181"/>
    </source>
</evidence>
<dbReference type="PROSITE" id="PS50181">
    <property type="entry name" value="FBOX"/>
    <property type="match status" value="1"/>
</dbReference>
<feature type="domain" description="F-box" evidence="1">
    <location>
        <begin position="1"/>
        <end position="51"/>
    </location>
</feature>
<protein>
    <recommendedName>
        <fullName evidence="1">F-box domain-containing protein</fullName>
    </recommendedName>
</protein>
<keyword evidence="3" id="KW-1185">Reference proteome</keyword>
<evidence type="ECO:0000313" key="3">
    <source>
        <dbReference type="Proteomes" id="UP001396898"/>
    </source>
</evidence>
<accession>A0ABR1R465</accession>
<comment type="caution">
    <text evidence="2">The sequence shown here is derived from an EMBL/GenBank/DDBJ whole genome shotgun (WGS) entry which is preliminary data.</text>
</comment>
<proteinExistence type="predicted"/>
<dbReference type="EMBL" id="JAQQWI010000019">
    <property type="protein sequence ID" value="KAK7998928.1"/>
    <property type="molecule type" value="Genomic_DNA"/>
</dbReference>
<dbReference type="SMART" id="SM00256">
    <property type="entry name" value="FBOX"/>
    <property type="match status" value="1"/>
</dbReference>
<dbReference type="Pfam" id="PF00646">
    <property type="entry name" value="F-box"/>
    <property type="match status" value="1"/>
</dbReference>
<organism evidence="2 3">
    <name type="scientific">Apiospora marii</name>
    <dbReference type="NCBI Taxonomy" id="335849"/>
    <lineage>
        <taxon>Eukaryota</taxon>
        <taxon>Fungi</taxon>
        <taxon>Dikarya</taxon>
        <taxon>Ascomycota</taxon>
        <taxon>Pezizomycotina</taxon>
        <taxon>Sordariomycetes</taxon>
        <taxon>Xylariomycetidae</taxon>
        <taxon>Amphisphaeriales</taxon>
        <taxon>Apiosporaceae</taxon>
        <taxon>Apiospora</taxon>
    </lineage>
</organism>
<sequence length="444" mass="51215">MEELPLELVQRILTHLDLASIRNAALTCRTFLDAFKSAEGILTSEILLRQIDLSVLPEAILVQSSWKLGGDPSPEQATKFAQDHLSSRAPVPTQWKLVDALPLERFHHYVDYFANMYSVEAIDKQPRLLALGEPSHTELLRFQRAFYRFQLYCNTVGRNSAIVEPQRLRNMFFGHFAAWENEQLACVYEYLMRVVAKPFNCLVDYDVTWGYLQVPYIDCHHSNYGQYILSEGLEKLHRVSMVWSYEAWRPLLSRGDDRWDEPCYTDGFLHHALQYGANVYPIYEETLSELDDEDRQEVVGSPFYDEPDRGPASMWEWVHKDRLPGALVGEIRMRLHRQWAYTFWDCSRLEGAGLLKDPSISGDGPHTELGLEKFSAPERLADLKLSQLFRRKVWESGGTGWWSAKDQTHVAWPDSSRDSSRAASGQLVYQPRSLAEAKKFLQGF</sequence>
<dbReference type="Proteomes" id="UP001396898">
    <property type="component" value="Unassembled WGS sequence"/>
</dbReference>